<comment type="caution">
    <text evidence="1">The sequence shown here is derived from an EMBL/GenBank/DDBJ whole genome shotgun (WGS) entry which is preliminary data.</text>
</comment>
<name>A0A096AZU0_FLAPL</name>
<proteinExistence type="predicted"/>
<keyword evidence="2" id="KW-1185">Reference proteome</keyword>
<dbReference type="InterPro" id="IPR006448">
    <property type="entry name" value="Phage_term_ssu_P27"/>
</dbReference>
<sequence>MPNPREPINILLAKGRKHLTQEEIQRRMATEPTAPADDIQPPEYLSKKQREEFSALAEELQRIKIIGNVDAGELARYVVAHGFYARYTKLLRTLPKKKRARLRELRAKLAAEEGRAVAAGEEIDDEDVALELERSLALLQDKYFTQCEATARALGLNITSRCKLVIPQEPPVPKSNKFERFRKQAEGE</sequence>
<protein>
    <recommendedName>
        <fullName evidence="3">Phage terminase, small subunit, P27 family</fullName>
    </recommendedName>
</protein>
<dbReference type="eggNOG" id="COG3747">
    <property type="taxonomic scope" value="Bacteria"/>
</dbReference>
<reference evidence="1 2" key="1">
    <citation type="submission" date="2011-08" db="EMBL/GenBank/DDBJ databases">
        <title>The Genome Sequence of Clostridium orbiscindens 1_3_50AFAA.</title>
        <authorList>
            <consortium name="The Broad Institute Genome Sequencing Platform"/>
            <person name="Earl A."/>
            <person name="Ward D."/>
            <person name="Feldgarden M."/>
            <person name="Gevers D."/>
            <person name="Daigneault M."/>
            <person name="Strauss J."/>
            <person name="Allen-Vercoe E."/>
            <person name="Young S.K."/>
            <person name="Zeng Q."/>
            <person name="Gargeya S."/>
            <person name="Fitzgerald M."/>
            <person name="Haas B."/>
            <person name="Abouelleil A."/>
            <person name="Alvarado L."/>
            <person name="Arachchi H.M."/>
            <person name="Berlin A."/>
            <person name="Brown A."/>
            <person name="Chapman S.B."/>
            <person name="Chen Z."/>
            <person name="Dunbar C."/>
            <person name="Freedman E."/>
            <person name="Gearin G."/>
            <person name="Gellesch M."/>
            <person name="Goldberg J."/>
            <person name="Griggs A."/>
            <person name="Gujja S."/>
            <person name="Heiman D."/>
            <person name="Howarth C."/>
            <person name="Larson L."/>
            <person name="Lui A."/>
            <person name="MacDonald P.J.P."/>
            <person name="Montmayeur A."/>
            <person name="Murphy C."/>
            <person name="Neiman D."/>
            <person name="Pearson M."/>
            <person name="Priest M."/>
            <person name="Roberts A."/>
            <person name="Saif S."/>
            <person name="Shea T."/>
            <person name="Shenoy N."/>
            <person name="Sisk P."/>
            <person name="Stolte C."/>
            <person name="Sykes S."/>
            <person name="Wortman J."/>
            <person name="Nusbaum C."/>
            <person name="Birren B."/>
        </authorList>
    </citation>
    <scope>NUCLEOTIDE SEQUENCE [LARGE SCALE GENOMIC DNA]</scope>
    <source>
        <strain evidence="1 2">1_3_50AFAA</strain>
    </source>
</reference>
<accession>A0A096AZU0</accession>
<dbReference type="NCBIfam" id="TIGR01558">
    <property type="entry name" value="sm_term_P27"/>
    <property type="match status" value="1"/>
</dbReference>
<dbReference type="Pfam" id="PF05119">
    <property type="entry name" value="Terminase_4"/>
    <property type="match status" value="1"/>
</dbReference>
<evidence type="ECO:0000313" key="2">
    <source>
        <dbReference type="Proteomes" id="UP000029585"/>
    </source>
</evidence>
<evidence type="ECO:0000313" key="1">
    <source>
        <dbReference type="EMBL" id="KGF52310.1"/>
    </source>
</evidence>
<gene>
    <name evidence="1" type="ORF">HMPREF9460_04066</name>
</gene>
<dbReference type="AlphaFoldDB" id="A0A096AZU0"/>
<dbReference type="HOGENOM" id="CLU_107958_1_0_9"/>
<dbReference type="EMBL" id="ADLO01000127">
    <property type="protein sequence ID" value="KGF52310.1"/>
    <property type="molecule type" value="Genomic_DNA"/>
</dbReference>
<evidence type="ECO:0008006" key="3">
    <source>
        <dbReference type="Google" id="ProtNLM"/>
    </source>
</evidence>
<dbReference type="Proteomes" id="UP000029585">
    <property type="component" value="Unassembled WGS sequence"/>
</dbReference>
<dbReference type="PATRIC" id="fig|742738.3.peg.4180"/>
<organism evidence="1 2">
    <name type="scientific">Flavonifractor plautii 1_3_50AFAA</name>
    <dbReference type="NCBI Taxonomy" id="742738"/>
    <lineage>
        <taxon>Bacteria</taxon>
        <taxon>Bacillati</taxon>
        <taxon>Bacillota</taxon>
        <taxon>Clostridia</taxon>
        <taxon>Eubacteriales</taxon>
        <taxon>Oscillospiraceae</taxon>
        <taxon>Flavonifractor</taxon>
    </lineage>
</organism>
<dbReference type="RefSeq" id="WP_044943611.1">
    <property type="nucleotide sequence ID" value="NZ_KN174169.1"/>
</dbReference>